<keyword evidence="1" id="KW-0560">Oxidoreductase</keyword>
<sequence length="340" mass="35056">MSDLPSVSREVRLVTVPSGLPRPEDLAVVEAPLPAPGPGEVVLRNRFFTVFASLRTLLGGGVEGAPFPPVRPGDALFGPAIGEVVTAPDSGELRVGDLVSHWWGWREYAVVRVADCSPLAGALPDPVMNLSQGRTVYGALTRGARLRPGDTVFVSGGAGAVGSLAGPIARLLGAGRVIGSTGSPDKAKRMVAELGYDAVVVRGEGALVGQLAAAAPDGIDVLFDNVGGEDLRASVATARAGARFVLVGALSGQLAVDGTGATAPVELDSYQLVLKQITMLGYSAGNDPDVQAEWTDRFAGWARSGAIGFPYVRVDGIDEAPRALHELMIGRHLGTVVVAL</sequence>
<dbReference type="InterPro" id="IPR013149">
    <property type="entry name" value="ADH-like_C"/>
</dbReference>
<dbReference type="Pfam" id="PF16884">
    <property type="entry name" value="ADH_N_2"/>
    <property type="match status" value="1"/>
</dbReference>
<evidence type="ECO:0000313" key="4">
    <source>
        <dbReference type="Proteomes" id="UP001500212"/>
    </source>
</evidence>
<dbReference type="SUPFAM" id="SSF50129">
    <property type="entry name" value="GroES-like"/>
    <property type="match status" value="1"/>
</dbReference>
<dbReference type="CDD" id="cd05288">
    <property type="entry name" value="PGDH"/>
    <property type="match status" value="1"/>
</dbReference>
<name>A0ABP8TRB0_9ACTN</name>
<dbReference type="Gene3D" id="3.40.50.720">
    <property type="entry name" value="NAD(P)-binding Rossmann-like Domain"/>
    <property type="match status" value="1"/>
</dbReference>
<protein>
    <submittedName>
        <fullName evidence="3">NADP-dependent oxidoreductase</fullName>
    </submittedName>
</protein>
<evidence type="ECO:0000256" key="1">
    <source>
        <dbReference type="ARBA" id="ARBA00023002"/>
    </source>
</evidence>
<reference evidence="4" key="1">
    <citation type="journal article" date="2019" name="Int. J. Syst. Evol. Microbiol.">
        <title>The Global Catalogue of Microorganisms (GCM) 10K type strain sequencing project: providing services to taxonomists for standard genome sequencing and annotation.</title>
        <authorList>
            <consortium name="The Broad Institute Genomics Platform"/>
            <consortium name="The Broad Institute Genome Sequencing Center for Infectious Disease"/>
            <person name="Wu L."/>
            <person name="Ma J."/>
        </authorList>
    </citation>
    <scope>NUCLEOTIDE SEQUENCE [LARGE SCALE GENOMIC DNA]</scope>
    <source>
        <strain evidence="4">JCM 17938</strain>
    </source>
</reference>
<dbReference type="Pfam" id="PF00107">
    <property type="entry name" value="ADH_zinc_N"/>
    <property type="match status" value="1"/>
</dbReference>
<dbReference type="PANTHER" id="PTHR43205:SF7">
    <property type="entry name" value="PROSTAGLANDIN REDUCTASE 1"/>
    <property type="match status" value="1"/>
</dbReference>
<dbReference type="InterPro" id="IPR041694">
    <property type="entry name" value="ADH_N_2"/>
</dbReference>
<feature type="domain" description="Enoyl reductase (ER)" evidence="2">
    <location>
        <begin position="19"/>
        <end position="338"/>
    </location>
</feature>
<keyword evidence="4" id="KW-1185">Reference proteome</keyword>
<gene>
    <name evidence="3" type="ORF">GCM10023195_63690</name>
</gene>
<dbReference type="SMART" id="SM00829">
    <property type="entry name" value="PKS_ER"/>
    <property type="match status" value="1"/>
</dbReference>
<dbReference type="Proteomes" id="UP001500212">
    <property type="component" value="Unassembled WGS sequence"/>
</dbReference>
<dbReference type="PANTHER" id="PTHR43205">
    <property type="entry name" value="PROSTAGLANDIN REDUCTASE"/>
    <property type="match status" value="1"/>
</dbReference>
<dbReference type="InterPro" id="IPR036291">
    <property type="entry name" value="NAD(P)-bd_dom_sf"/>
</dbReference>
<proteinExistence type="predicted"/>
<evidence type="ECO:0000313" key="3">
    <source>
        <dbReference type="EMBL" id="GAA4614575.1"/>
    </source>
</evidence>
<dbReference type="Gene3D" id="3.90.180.10">
    <property type="entry name" value="Medium-chain alcohol dehydrogenases, catalytic domain"/>
    <property type="match status" value="1"/>
</dbReference>
<dbReference type="SUPFAM" id="SSF51735">
    <property type="entry name" value="NAD(P)-binding Rossmann-fold domains"/>
    <property type="match status" value="1"/>
</dbReference>
<evidence type="ECO:0000259" key="2">
    <source>
        <dbReference type="SMART" id="SM00829"/>
    </source>
</evidence>
<dbReference type="InterPro" id="IPR020843">
    <property type="entry name" value="ER"/>
</dbReference>
<dbReference type="RefSeq" id="WP_345362930.1">
    <property type="nucleotide sequence ID" value="NZ_BAABHJ010000026.1"/>
</dbReference>
<accession>A0ABP8TRB0</accession>
<dbReference type="EMBL" id="BAABHJ010000026">
    <property type="protein sequence ID" value="GAA4614575.1"/>
    <property type="molecule type" value="Genomic_DNA"/>
</dbReference>
<dbReference type="InterPro" id="IPR045010">
    <property type="entry name" value="MDR_fam"/>
</dbReference>
<dbReference type="InterPro" id="IPR011032">
    <property type="entry name" value="GroES-like_sf"/>
</dbReference>
<comment type="caution">
    <text evidence="3">The sequence shown here is derived from an EMBL/GenBank/DDBJ whole genome shotgun (WGS) entry which is preliminary data.</text>
</comment>
<organism evidence="3 4">
    <name type="scientific">Actinoallomurus liliacearum</name>
    <dbReference type="NCBI Taxonomy" id="1080073"/>
    <lineage>
        <taxon>Bacteria</taxon>
        <taxon>Bacillati</taxon>
        <taxon>Actinomycetota</taxon>
        <taxon>Actinomycetes</taxon>
        <taxon>Streptosporangiales</taxon>
        <taxon>Thermomonosporaceae</taxon>
        <taxon>Actinoallomurus</taxon>
    </lineage>
</organism>